<gene>
    <name evidence="3" type="ORF">CCH79_00000634</name>
</gene>
<protein>
    <recommendedName>
        <fullName evidence="2">Ig-like domain-containing protein</fullName>
    </recommendedName>
</protein>
<dbReference type="InterPro" id="IPR003599">
    <property type="entry name" value="Ig_sub"/>
</dbReference>
<dbReference type="GO" id="GO:1990782">
    <property type="term" value="F:protein tyrosine kinase binding"/>
    <property type="evidence" value="ECO:0007669"/>
    <property type="project" value="TreeGrafter"/>
</dbReference>
<keyword evidence="4" id="KW-1185">Reference proteome</keyword>
<organism evidence="3 4">
    <name type="scientific">Gambusia affinis</name>
    <name type="common">Western mosquitofish</name>
    <name type="synonym">Heterandria affinis</name>
    <dbReference type="NCBI Taxonomy" id="33528"/>
    <lineage>
        <taxon>Eukaryota</taxon>
        <taxon>Metazoa</taxon>
        <taxon>Chordata</taxon>
        <taxon>Craniata</taxon>
        <taxon>Vertebrata</taxon>
        <taxon>Euteleostomi</taxon>
        <taxon>Actinopterygii</taxon>
        <taxon>Neopterygii</taxon>
        <taxon>Teleostei</taxon>
        <taxon>Neoteleostei</taxon>
        <taxon>Acanthomorphata</taxon>
        <taxon>Ovalentaria</taxon>
        <taxon>Atherinomorphae</taxon>
        <taxon>Cyprinodontiformes</taxon>
        <taxon>Poeciliidae</taxon>
        <taxon>Poeciliinae</taxon>
        <taxon>Gambusia</taxon>
    </lineage>
</organism>
<dbReference type="InterPro" id="IPR036179">
    <property type="entry name" value="Ig-like_dom_sf"/>
</dbReference>
<dbReference type="PANTHER" id="PTHR11422">
    <property type="entry name" value="T-CELL SURFACE GLYCOPROTEIN CD4"/>
    <property type="match status" value="1"/>
</dbReference>
<dbReference type="InterPro" id="IPR013783">
    <property type="entry name" value="Ig-like_fold"/>
</dbReference>
<dbReference type="GO" id="GO:0070374">
    <property type="term" value="P:positive regulation of ERK1 and ERK2 cascade"/>
    <property type="evidence" value="ECO:0007669"/>
    <property type="project" value="TreeGrafter"/>
</dbReference>
<feature type="chain" id="PRO_5016363176" description="Ig-like domain-containing protein" evidence="1">
    <location>
        <begin position="23"/>
        <end position="220"/>
    </location>
</feature>
<dbReference type="EMBL" id="NHOQ01001000">
    <property type="protein sequence ID" value="PWA27701.1"/>
    <property type="molecule type" value="Genomic_DNA"/>
</dbReference>
<dbReference type="GO" id="GO:0042110">
    <property type="term" value="P:T cell activation"/>
    <property type="evidence" value="ECO:0007669"/>
    <property type="project" value="TreeGrafter"/>
</dbReference>
<feature type="domain" description="Ig-like" evidence="2">
    <location>
        <begin position="35"/>
        <end position="124"/>
    </location>
</feature>
<dbReference type="GO" id="GO:0035723">
    <property type="term" value="P:interleukin-15-mediated signaling pathway"/>
    <property type="evidence" value="ECO:0007669"/>
    <property type="project" value="TreeGrafter"/>
</dbReference>
<comment type="caution">
    <text evidence="3">The sequence shown here is derived from an EMBL/GenBank/DDBJ whole genome shotgun (WGS) entry which is preliminary data.</text>
</comment>
<sequence length="220" mass="25010">MITIRGMKLFLFQILMLQFTAAAGQRRAFFTVKVGDEVTLPCLNEIQAQNNCNRTTWKVRQPGTRKIWFQQGHFTPEAAATLDRLSVTANCSLVIKNVTVKDFGQYVCRQNPAGQNLIKTVDLSVLTMTEEKSDDKINLTCSVTEYVYCRHTVVWVYEGKEKISSHMNVSRSCSATVTFPTSQLQHNSKFCEQVKCKVKDGYDKKDQLFTCNSYHPAVET</sequence>
<keyword evidence="1" id="KW-0732">Signal</keyword>
<dbReference type="PANTHER" id="PTHR11422:SF5">
    <property type="entry name" value="DIVERSE IMMUNOGLOBULIN DOMAIN-CONTAINING PROTEIN 1.1 ISOFORM X1-RELATED"/>
    <property type="match status" value="1"/>
</dbReference>
<dbReference type="SUPFAM" id="SSF48726">
    <property type="entry name" value="Immunoglobulin"/>
    <property type="match status" value="2"/>
</dbReference>
<evidence type="ECO:0000259" key="2">
    <source>
        <dbReference type="PROSITE" id="PS50835"/>
    </source>
</evidence>
<dbReference type="Pfam" id="PF07686">
    <property type="entry name" value="V-set"/>
    <property type="match status" value="1"/>
</dbReference>
<evidence type="ECO:0000313" key="3">
    <source>
        <dbReference type="EMBL" id="PWA27701.1"/>
    </source>
</evidence>
<feature type="non-terminal residue" evidence="3">
    <location>
        <position position="220"/>
    </location>
</feature>
<dbReference type="AlphaFoldDB" id="A0A315VWC8"/>
<reference evidence="3 4" key="1">
    <citation type="journal article" date="2018" name="G3 (Bethesda)">
        <title>A High-Quality Reference Genome for the Invasive Mosquitofish Gambusia affinis Using a Chicago Library.</title>
        <authorList>
            <person name="Hoffberg S.L."/>
            <person name="Troendle N.J."/>
            <person name="Glenn T.C."/>
            <person name="Mahmud O."/>
            <person name="Louha S."/>
            <person name="Chalopin D."/>
            <person name="Bennetzen J.L."/>
            <person name="Mauricio R."/>
        </authorList>
    </citation>
    <scope>NUCLEOTIDE SEQUENCE [LARGE SCALE GENOMIC DNA]</scope>
    <source>
        <strain evidence="3">NE01/NJP1002.9</strain>
        <tissue evidence="3">Muscle</tissue>
    </source>
</reference>
<evidence type="ECO:0000256" key="1">
    <source>
        <dbReference type="SAM" id="SignalP"/>
    </source>
</evidence>
<dbReference type="InterPro" id="IPR013106">
    <property type="entry name" value="Ig_V-set"/>
</dbReference>
<dbReference type="InterPro" id="IPR007110">
    <property type="entry name" value="Ig-like_dom"/>
</dbReference>
<evidence type="ECO:0000313" key="4">
    <source>
        <dbReference type="Proteomes" id="UP000250572"/>
    </source>
</evidence>
<feature type="signal peptide" evidence="1">
    <location>
        <begin position="1"/>
        <end position="22"/>
    </location>
</feature>
<accession>A0A315VWC8</accession>
<dbReference type="GO" id="GO:0042289">
    <property type="term" value="F:MHC class II protein binding"/>
    <property type="evidence" value="ECO:0007669"/>
    <property type="project" value="TreeGrafter"/>
</dbReference>
<dbReference type="PROSITE" id="PS50835">
    <property type="entry name" value="IG_LIKE"/>
    <property type="match status" value="1"/>
</dbReference>
<proteinExistence type="predicted"/>
<dbReference type="SMART" id="SM00409">
    <property type="entry name" value="IG"/>
    <property type="match status" value="1"/>
</dbReference>
<dbReference type="GO" id="GO:0045121">
    <property type="term" value="C:membrane raft"/>
    <property type="evidence" value="ECO:0007669"/>
    <property type="project" value="TreeGrafter"/>
</dbReference>
<dbReference type="GO" id="GO:0009897">
    <property type="term" value="C:external side of plasma membrane"/>
    <property type="evidence" value="ECO:0007669"/>
    <property type="project" value="TreeGrafter"/>
</dbReference>
<name>A0A315VWC8_GAMAF</name>
<dbReference type="Gene3D" id="2.60.40.10">
    <property type="entry name" value="Immunoglobulins"/>
    <property type="match status" value="1"/>
</dbReference>
<dbReference type="Proteomes" id="UP000250572">
    <property type="component" value="Unassembled WGS sequence"/>
</dbReference>